<dbReference type="GO" id="GO:0005524">
    <property type="term" value="F:ATP binding"/>
    <property type="evidence" value="ECO:0007669"/>
    <property type="project" value="InterPro"/>
</dbReference>
<dbReference type="AlphaFoldDB" id="A0AAV2YKF1"/>
<protein>
    <recommendedName>
        <fullName evidence="3">mRNA 5'-phosphatase</fullName>
        <ecNumber evidence="3">3.6.1.74</ecNumber>
    </recommendedName>
</protein>
<evidence type="ECO:0000259" key="6">
    <source>
        <dbReference type="Pfam" id="PF01331"/>
    </source>
</evidence>
<dbReference type="Proteomes" id="UP001146120">
    <property type="component" value="Unassembled WGS sequence"/>
</dbReference>
<keyword evidence="2" id="KW-0378">Hydrolase</keyword>
<dbReference type="InterPro" id="IPR033469">
    <property type="entry name" value="CYTH-like_dom_sf"/>
</dbReference>
<evidence type="ECO:0000256" key="1">
    <source>
        <dbReference type="ARBA" id="ARBA00022664"/>
    </source>
</evidence>
<dbReference type="SUPFAM" id="SSF55154">
    <property type="entry name" value="CYTH-like phosphatases"/>
    <property type="match status" value="1"/>
</dbReference>
<dbReference type="InterPro" id="IPR051029">
    <property type="entry name" value="mRNA_Capping_Enz/RNA_Phosphat"/>
</dbReference>
<dbReference type="InterPro" id="IPR001339">
    <property type="entry name" value="mRNA_cap_enzyme_adenylation"/>
</dbReference>
<evidence type="ECO:0000256" key="2">
    <source>
        <dbReference type="ARBA" id="ARBA00022801"/>
    </source>
</evidence>
<dbReference type="GO" id="GO:0006370">
    <property type="term" value="P:7-methylguanosine mRNA capping"/>
    <property type="evidence" value="ECO:0007669"/>
    <property type="project" value="InterPro"/>
</dbReference>
<dbReference type="GO" id="GO:0140818">
    <property type="term" value="F:mRNA 5'-triphosphate monophosphatase activity"/>
    <property type="evidence" value="ECO:0007669"/>
    <property type="project" value="UniProtKB-EC"/>
</dbReference>
<dbReference type="GO" id="GO:0004651">
    <property type="term" value="F:polynucleotide 5'-phosphatase activity"/>
    <property type="evidence" value="ECO:0007669"/>
    <property type="project" value="InterPro"/>
</dbReference>
<dbReference type="InterPro" id="IPR012340">
    <property type="entry name" value="NA-bd_OB-fold"/>
</dbReference>
<gene>
    <name evidence="8" type="ORF">N0F65_012077</name>
</gene>
<feature type="domain" description="mRNA capping enzyme adenylation" evidence="6">
    <location>
        <begin position="295"/>
        <end position="493"/>
    </location>
</feature>
<reference evidence="8" key="2">
    <citation type="journal article" date="2023" name="Microbiol Resour">
        <title>Decontamination and Annotation of the Draft Genome Sequence of the Oomycete Lagenidium giganteum ARSEF 373.</title>
        <authorList>
            <person name="Morgan W.R."/>
            <person name="Tartar A."/>
        </authorList>
    </citation>
    <scope>NUCLEOTIDE SEQUENCE</scope>
    <source>
        <strain evidence="8">ARSEF 373</strain>
    </source>
</reference>
<proteinExistence type="predicted"/>
<dbReference type="EC" id="3.6.1.74" evidence="3"/>
<keyword evidence="1" id="KW-0507">mRNA processing</keyword>
<sequence>ARESTSSPAQNARVRQGQVQTIAVDQTSESLEEAIAQLLMRTRHTIDVKSFGAAIEAIPKITSKRTADHRKTIVLTGDRMRLYGAKFVPDVLENEFLVFTKGAFSEHLEKQVVHSMPGSKRVIEEVDLQTGARRPPVMQVKERLGSINVFLPHCQYDVRVAVSCEFPHQEMTEGLDAMPTAESIRHKDRTSAVGRDLRVDLTEVKEENTNKRIYEVEVELANMVVEDWLKQPDDQGQSWKAAVVSSSFLWKMVKYFMPNAGQAFKKAWDFPGATEVQNAYETRLRVRGKFGGTMPVGFARWHIPHVKKREYYVSEKTDGVRYFLVVAGGTTVLVDRSNSPFTTSGLDLLNLVLPEGTVLDGEFVEHQKEKRFVFMAFDIIATGPSASDSHVDKPFSQRLEVLNDFLSDNGPYAAGLRDHNIHRNAVLTLLRKKWMPLRHISDVFRQIQRVQKRDQSVARIYSDDKRVHFTDGIVFCPNTPYIPNTHKEYLKWKWSDLITVDFLASLNDANEVSLTCGGPRNSHIDLDSVVVLDPKDTPTVQRLLMRSPSRMAVLEFAFNADKGLWNYKCPRPDKDCANYIRTVLGSLVNMAEAISEEELQFRLTNPHGDQWNEHMKKMRRSILERYK</sequence>
<feature type="non-terminal residue" evidence="8">
    <location>
        <position position="1"/>
    </location>
</feature>
<organism evidence="8 9">
    <name type="scientific">Lagenidium giganteum</name>
    <dbReference type="NCBI Taxonomy" id="4803"/>
    <lineage>
        <taxon>Eukaryota</taxon>
        <taxon>Sar</taxon>
        <taxon>Stramenopiles</taxon>
        <taxon>Oomycota</taxon>
        <taxon>Peronosporomycetes</taxon>
        <taxon>Pythiales</taxon>
        <taxon>Pythiaceae</taxon>
    </lineage>
</organism>
<dbReference type="Gene3D" id="3.30.470.30">
    <property type="entry name" value="DNA ligase/mRNA capping enzyme"/>
    <property type="match status" value="1"/>
</dbReference>
<dbReference type="CDD" id="cd07895">
    <property type="entry name" value="Adenylation_mRNA_capping"/>
    <property type="match status" value="1"/>
</dbReference>
<dbReference type="GO" id="GO:0004484">
    <property type="term" value="F:mRNA guanylyltransferase activity"/>
    <property type="evidence" value="ECO:0007669"/>
    <property type="project" value="UniProtKB-EC"/>
</dbReference>
<dbReference type="InterPro" id="IPR004206">
    <property type="entry name" value="mRNA_triPase_Cet1"/>
</dbReference>
<reference evidence="8" key="1">
    <citation type="submission" date="2022-11" db="EMBL/GenBank/DDBJ databases">
        <authorList>
            <person name="Morgan W.R."/>
            <person name="Tartar A."/>
        </authorList>
    </citation>
    <scope>NUCLEOTIDE SEQUENCE</scope>
    <source>
        <strain evidence="8">ARSEF 373</strain>
    </source>
</reference>
<dbReference type="PANTHER" id="PTHR10367:SF17">
    <property type="entry name" value="MRNA-CAPPING ENZYME"/>
    <property type="match status" value="1"/>
</dbReference>
<dbReference type="EMBL" id="DAKRPA010000257">
    <property type="protein sequence ID" value="DAZ94308.1"/>
    <property type="molecule type" value="Genomic_DNA"/>
</dbReference>
<dbReference type="Gene3D" id="3.20.100.10">
    <property type="entry name" value="mRNA triphosphatase Cet1-like"/>
    <property type="match status" value="1"/>
</dbReference>
<dbReference type="InterPro" id="IPR037009">
    <property type="entry name" value="mRNA_triPase_Cet1_sf"/>
</dbReference>
<dbReference type="Pfam" id="PF02940">
    <property type="entry name" value="mRNA_triPase"/>
    <property type="match status" value="1"/>
</dbReference>
<evidence type="ECO:0000259" key="7">
    <source>
        <dbReference type="Pfam" id="PF02940"/>
    </source>
</evidence>
<dbReference type="CDD" id="cd07470">
    <property type="entry name" value="CYTH-like_mRNA_RTPase"/>
    <property type="match status" value="1"/>
</dbReference>
<dbReference type="PANTHER" id="PTHR10367">
    <property type="entry name" value="MRNA-CAPPING ENZYME"/>
    <property type="match status" value="1"/>
</dbReference>
<dbReference type="SUPFAM" id="SSF50249">
    <property type="entry name" value="Nucleic acid-binding proteins"/>
    <property type="match status" value="1"/>
</dbReference>
<keyword evidence="9" id="KW-1185">Reference proteome</keyword>
<evidence type="ECO:0000256" key="3">
    <source>
        <dbReference type="ARBA" id="ARBA00035028"/>
    </source>
</evidence>
<comment type="caution">
    <text evidence="8">The sequence shown here is derived from an EMBL/GenBank/DDBJ whole genome shotgun (WGS) entry which is preliminary data.</text>
</comment>
<evidence type="ECO:0000256" key="4">
    <source>
        <dbReference type="ARBA" id="ARBA00044624"/>
    </source>
</evidence>
<evidence type="ECO:0000256" key="5">
    <source>
        <dbReference type="ARBA" id="ARBA00047740"/>
    </source>
</evidence>
<evidence type="ECO:0000313" key="8">
    <source>
        <dbReference type="EMBL" id="DAZ94308.1"/>
    </source>
</evidence>
<comment type="catalytic activity">
    <reaction evidence="4">
        <text>a 5'-end diphospho-ribonucleoside in mRNA + GTP + H(+) = a 5'-end (5'-triphosphoguanosine)-ribonucleoside in mRNA + diphosphate</text>
        <dbReference type="Rhea" id="RHEA:67012"/>
        <dbReference type="Rhea" id="RHEA-COMP:17165"/>
        <dbReference type="Rhea" id="RHEA-COMP:17166"/>
        <dbReference type="ChEBI" id="CHEBI:15378"/>
        <dbReference type="ChEBI" id="CHEBI:33019"/>
        <dbReference type="ChEBI" id="CHEBI:37565"/>
        <dbReference type="ChEBI" id="CHEBI:167616"/>
        <dbReference type="ChEBI" id="CHEBI:167617"/>
        <dbReference type="EC" id="2.7.7.50"/>
    </reaction>
    <physiologicalReaction direction="left-to-right" evidence="4">
        <dbReference type="Rhea" id="RHEA:67013"/>
    </physiologicalReaction>
</comment>
<feature type="domain" description="mRNA triphosphatase Cet1-like" evidence="7">
    <location>
        <begin position="140"/>
        <end position="220"/>
    </location>
</feature>
<name>A0AAV2YKF1_9STRA</name>
<dbReference type="Pfam" id="PF01331">
    <property type="entry name" value="mRNA_cap_enzyme"/>
    <property type="match status" value="1"/>
</dbReference>
<dbReference type="SUPFAM" id="SSF56091">
    <property type="entry name" value="DNA ligase/mRNA capping enzyme, catalytic domain"/>
    <property type="match status" value="1"/>
</dbReference>
<evidence type="ECO:0000313" key="9">
    <source>
        <dbReference type="Proteomes" id="UP001146120"/>
    </source>
</evidence>
<accession>A0AAV2YKF1</accession>
<comment type="catalytic activity">
    <reaction evidence="5">
        <text>a 5'-end triphospho-ribonucleoside in mRNA + H2O = a 5'-end diphospho-ribonucleoside in mRNA + phosphate + H(+)</text>
        <dbReference type="Rhea" id="RHEA:67004"/>
        <dbReference type="Rhea" id="RHEA-COMP:17164"/>
        <dbReference type="Rhea" id="RHEA-COMP:17165"/>
        <dbReference type="ChEBI" id="CHEBI:15377"/>
        <dbReference type="ChEBI" id="CHEBI:15378"/>
        <dbReference type="ChEBI" id="CHEBI:43474"/>
        <dbReference type="ChEBI" id="CHEBI:167616"/>
        <dbReference type="ChEBI" id="CHEBI:167618"/>
        <dbReference type="EC" id="3.6.1.74"/>
    </reaction>
    <physiologicalReaction direction="left-to-right" evidence="5">
        <dbReference type="Rhea" id="RHEA:67005"/>
    </physiologicalReaction>
</comment>